<feature type="compositionally biased region" description="Low complexity" evidence="2">
    <location>
        <begin position="389"/>
        <end position="398"/>
    </location>
</feature>
<evidence type="ECO:0000256" key="1">
    <source>
        <dbReference type="SAM" id="Coils"/>
    </source>
</evidence>
<feature type="compositionally biased region" description="Pro residues" evidence="2">
    <location>
        <begin position="654"/>
        <end position="669"/>
    </location>
</feature>
<feature type="region of interest" description="Disordered" evidence="2">
    <location>
        <begin position="174"/>
        <end position="268"/>
    </location>
</feature>
<feature type="compositionally biased region" description="Pro residues" evidence="2">
    <location>
        <begin position="323"/>
        <end position="342"/>
    </location>
</feature>
<feature type="compositionally biased region" description="Low complexity" evidence="2">
    <location>
        <begin position="234"/>
        <end position="245"/>
    </location>
</feature>
<name>A0ABR3JVL9_9AGAR</name>
<feature type="compositionally biased region" description="Low complexity" evidence="2">
    <location>
        <begin position="491"/>
        <end position="507"/>
    </location>
</feature>
<feature type="region of interest" description="Disordered" evidence="2">
    <location>
        <begin position="280"/>
        <end position="432"/>
    </location>
</feature>
<feature type="region of interest" description="Disordered" evidence="2">
    <location>
        <begin position="1"/>
        <end position="24"/>
    </location>
</feature>
<keyword evidence="4" id="KW-1185">Reference proteome</keyword>
<feature type="region of interest" description="Disordered" evidence="2">
    <location>
        <begin position="803"/>
        <end position="824"/>
    </location>
</feature>
<feature type="compositionally biased region" description="Basic and acidic residues" evidence="2">
    <location>
        <begin position="756"/>
        <end position="770"/>
    </location>
</feature>
<proteinExistence type="predicted"/>
<dbReference type="Proteomes" id="UP001556367">
    <property type="component" value="Unassembled WGS sequence"/>
</dbReference>
<protein>
    <submittedName>
        <fullName evidence="3">Uncharacterized protein</fullName>
    </submittedName>
</protein>
<gene>
    <name evidence="3" type="ORF">HGRIS_011589</name>
</gene>
<feature type="region of interest" description="Disordered" evidence="2">
    <location>
        <begin position="723"/>
        <end position="778"/>
    </location>
</feature>
<dbReference type="EMBL" id="JASNQZ010000002">
    <property type="protein sequence ID" value="KAL0959924.1"/>
    <property type="molecule type" value="Genomic_DNA"/>
</dbReference>
<organism evidence="3 4">
    <name type="scientific">Hohenbuehelia grisea</name>
    <dbReference type="NCBI Taxonomy" id="104357"/>
    <lineage>
        <taxon>Eukaryota</taxon>
        <taxon>Fungi</taxon>
        <taxon>Dikarya</taxon>
        <taxon>Basidiomycota</taxon>
        <taxon>Agaricomycotina</taxon>
        <taxon>Agaricomycetes</taxon>
        <taxon>Agaricomycetidae</taxon>
        <taxon>Agaricales</taxon>
        <taxon>Pleurotineae</taxon>
        <taxon>Pleurotaceae</taxon>
        <taxon>Hohenbuehelia</taxon>
    </lineage>
</organism>
<reference evidence="4" key="1">
    <citation type="submission" date="2024-06" db="EMBL/GenBank/DDBJ databases">
        <title>Multi-omics analyses provide insights into the biosynthesis of the anticancer antibiotic pleurotin in Hohenbuehelia grisea.</title>
        <authorList>
            <person name="Weaver J.A."/>
            <person name="Alberti F."/>
        </authorList>
    </citation>
    <scope>NUCLEOTIDE SEQUENCE [LARGE SCALE GENOMIC DNA]</scope>
    <source>
        <strain evidence="4">T-177</strain>
    </source>
</reference>
<feature type="compositionally biased region" description="Low complexity" evidence="2">
    <location>
        <begin position="355"/>
        <end position="365"/>
    </location>
</feature>
<comment type="caution">
    <text evidence="3">The sequence shown here is derived from an EMBL/GenBank/DDBJ whole genome shotgun (WGS) entry which is preliminary data.</text>
</comment>
<feature type="compositionally biased region" description="Basic and acidic residues" evidence="2">
    <location>
        <begin position="1"/>
        <end position="20"/>
    </location>
</feature>
<feature type="compositionally biased region" description="Polar residues" evidence="2">
    <location>
        <begin position="419"/>
        <end position="428"/>
    </location>
</feature>
<keyword evidence="1" id="KW-0175">Coiled coil</keyword>
<feature type="compositionally biased region" description="Basic and acidic residues" evidence="2">
    <location>
        <begin position="176"/>
        <end position="185"/>
    </location>
</feature>
<evidence type="ECO:0000256" key="2">
    <source>
        <dbReference type="SAM" id="MobiDB-lite"/>
    </source>
</evidence>
<feature type="coiled-coil region" evidence="1">
    <location>
        <begin position="92"/>
        <end position="147"/>
    </location>
</feature>
<accession>A0ABR3JVL9</accession>
<feature type="compositionally biased region" description="Polar residues" evidence="2">
    <location>
        <begin position="603"/>
        <end position="613"/>
    </location>
</feature>
<sequence>MNRAKQDSTHRHRLDRERDLQNTPKAALLSLLQKEERTSKQTRKLLHAALTQLDSSSRKLAATEAGARKSDDVQLATGIKALQTVYQAQEVATNAQSELNAYKMQLEYAQREMQRAQDAARLAEKMRMQAEQEAIDARAAARRLKEEALVREALEEGRRQGMAEGFREATAAANLRDSRMIEQARRRSQPQRRIEGARPVAKSATPPRPPSTVPSIPQQPAAPSPIRERSVSLSHRPPSRASTASSRHRHHSRASTHGTDTGSYHDALQNPTNAYAYEQQRPPSRSYDAVPPFIPSLSSTHTPSPHRSAHRDSIVSIPQAEQAPPPEPIPEPAPTPPAPPQGIPYLRMPTPPSPRSRSISSTSSSQRHAPIQPIFASDPQPQIPVGIPRTSGSGSGSRARARTISDPPLPGRRSPDAPTPSSTATGFSQLDLITFPNPVTDFSARRERERERFALSAIPEHLTGSSRASASPQVQVQAQVPTYQYDDDESSWPSVTSSPTTVPTPSSMAFSDPGDPPAAVGMPPPPNWPVNLNTTPEIVVTAALENDTPRPIPPPLSLQQDNFLAPYRPGLRSTRSGDSMDSRRLSTESSGSVQILIEPPSRPSSAGHTQPNTAVGYLSPNHAPSVLPPEQPSQPRIQPAPQPTHHQQQWYTNPNPPAPVHAPVIPPPGAMHTESDFPPGFVPHATPSAAPGMRLATPSPAPGGRSREAYALAPTPPGIAYPVPLGGAAAGGGEYADSESDSTSVTSSGSGSSTATEDHTPVSRSRRELLRANTRANSATVTDIYALPPGSVVGTPAAGAGMGIGGPPGRPGVTFSPRANVFIT</sequence>
<feature type="compositionally biased region" description="Low complexity" evidence="2">
    <location>
        <begin position="295"/>
        <end position="306"/>
    </location>
</feature>
<feature type="compositionally biased region" description="Low complexity" evidence="2">
    <location>
        <begin position="741"/>
        <end position="755"/>
    </location>
</feature>
<evidence type="ECO:0000313" key="4">
    <source>
        <dbReference type="Proteomes" id="UP001556367"/>
    </source>
</evidence>
<feature type="compositionally biased region" description="Pro residues" evidence="2">
    <location>
        <begin position="626"/>
        <end position="642"/>
    </location>
</feature>
<feature type="compositionally biased region" description="Low complexity" evidence="2">
    <location>
        <begin position="213"/>
        <end position="225"/>
    </location>
</feature>
<evidence type="ECO:0000313" key="3">
    <source>
        <dbReference type="EMBL" id="KAL0959924.1"/>
    </source>
</evidence>
<feature type="region of interest" description="Disordered" evidence="2">
    <location>
        <begin position="484"/>
        <end position="707"/>
    </location>
</feature>